<keyword evidence="3" id="KW-1185">Reference proteome</keyword>
<proteinExistence type="predicted"/>
<dbReference type="AlphaFoldDB" id="A0A7X2L489"/>
<dbReference type="PANTHER" id="PTHR43792">
    <property type="entry name" value="GNAT FAMILY, PUTATIVE (AFU_ORTHOLOGUE AFUA_3G00765)-RELATED-RELATED"/>
    <property type="match status" value="1"/>
</dbReference>
<evidence type="ECO:0000259" key="1">
    <source>
        <dbReference type="PROSITE" id="PS51186"/>
    </source>
</evidence>
<evidence type="ECO:0000313" key="3">
    <source>
        <dbReference type="Proteomes" id="UP000463051"/>
    </source>
</evidence>
<name>A0A7X2L489_9BACL</name>
<dbReference type="CDD" id="cd04301">
    <property type="entry name" value="NAT_SF"/>
    <property type="match status" value="1"/>
</dbReference>
<dbReference type="GO" id="GO:0016747">
    <property type="term" value="F:acyltransferase activity, transferring groups other than amino-acyl groups"/>
    <property type="evidence" value="ECO:0007669"/>
    <property type="project" value="InterPro"/>
</dbReference>
<dbReference type="Pfam" id="PF13302">
    <property type="entry name" value="Acetyltransf_3"/>
    <property type="match status" value="1"/>
</dbReference>
<evidence type="ECO:0000313" key="2">
    <source>
        <dbReference type="EMBL" id="MRN56048.1"/>
    </source>
</evidence>
<protein>
    <submittedName>
        <fullName evidence="2">GNAT family N-acetyltransferase</fullName>
    </submittedName>
</protein>
<dbReference type="Proteomes" id="UP000463051">
    <property type="component" value="Unassembled WGS sequence"/>
</dbReference>
<sequence length="202" mass="23758">MKLQSRRLDLSPLTATELSLAVNDYEELQRQLGLRCISTPLDEEMLYAMRVRHTKVLQDQENYMWLTNWAIIHQEDQCIIGFIILKGGPNELGEVIVGYVVDEEYRRKGYATEALQTLIQWIFSHPGAQSIIADTEKDNMASHQVLKHLGAQQYRETEDLFWWRIAKKNATLKARPLKKSFRISNRHSPHFFEENVYLFRYT</sequence>
<reference evidence="2 3" key="1">
    <citation type="submission" date="2019-11" db="EMBL/GenBank/DDBJ databases">
        <title>Paenibacillus monticola sp. nov., a novel PGPR strain isolated from mountain sample in China.</title>
        <authorList>
            <person name="Zhao Q."/>
            <person name="Li H.-P."/>
            <person name="Zhang J.-L."/>
        </authorList>
    </citation>
    <scope>NUCLEOTIDE SEQUENCE [LARGE SCALE GENOMIC DNA]</scope>
    <source>
        <strain evidence="2 3">LC-T2</strain>
    </source>
</reference>
<dbReference type="SUPFAM" id="SSF55729">
    <property type="entry name" value="Acyl-CoA N-acyltransferases (Nat)"/>
    <property type="match status" value="1"/>
</dbReference>
<dbReference type="InterPro" id="IPR016181">
    <property type="entry name" value="Acyl_CoA_acyltransferase"/>
</dbReference>
<gene>
    <name evidence="2" type="ORF">GJB61_24035</name>
</gene>
<dbReference type="Gene3D" id="3.40.630.30">
    <property type="match status" value="1"/>
</dbReference>
<dbReference type="InterPro" id="IPR000182">
    <property type="entry name" value="GNAT_dom"/>
</dbReference>
<comment type="caution">
    <text evidence="2">The sequence shown here is derived from an EMBL/GenBank/DDBJ whole genome shotgun (WGS) entry which is preliminary data.</text>
</comment>
<organism evidence="2 3">
    <name type="scientific">Paenibacillus monticola</name>
    <dbReference type="NCBI Taxonomy" id="2666075"/>
    <lineage>
        <taxon>Bacteria</taxon>
        <taxon>Bacillati</taxon>
        <taxon>Bacillota</taxon>
        <taxon>Bacilli</taxon>
        <taxon>Bacillales</taxon>
        <taxon>Paenibacillaceae</taxon>
        <taxon>Paenibacillus</taxon>
    </lineage>
</organism>
<dbReference type="EMBL" id="WJXB01000012">
    <property type="protein sequence ID" value="MRN56048.1"/>
    <property type="molecule type" value="Genomic_DNA"/>
</dbReference>
<accession>A0A7X2L489</accession>
<dbReference type="RefSeq" id="WP_154121556.1">
    <property type="nucleotide sequence ID" value="NZ_WJXB01000012.1"/>
</dbReference>
<keyword evidence="2" id="KW-0808">Transferase</keyword>
<dbReference type="PANTHER" id="PTHR43792:SF13">
    <property type="entry name" value="ACETYLTRANSFERASE"/>
    <property type="match status" value="1"/>
</dbReference>
<dbReference type="InterPro" id="IPR051531">
    <property type="entry name" value="N-acetyltransferase"/>
</dbReference>
<dbReference type="PROSITE" id="PS51186">
    <property type="entry name" value="GNAT"/>
    <property type="match status" value="1"/>
</dbReference>
<feature type="domain" description="N-acetyltransferase" evidence="1">
    <location>
        <begin position="8"/>
        <end position="178"/>
    </location>
</feature>